<organism evidence="1 2">
    <name type="scientific">Pseudanabaena galeata UHCC 0370</name>
    <dbReference type="NCBI Taxonomy" id="3110310"/>
    <lineage>
        <taxon>Bacteria</taxon>
        <taxon>Bacillati</taxon>
        <taxon>Cyanobacteriota</taxon>
        <taxon>Cyanophyceae</taxon>
        <taxon>Pseudanabaenales</taxon>
        <taxon>Pseudanabaenaceae</taxon>
        <taxon>Pseudanabaena</taxon>
    </lineage>
</organism>
<evidence type="ECO:0000313" key="2">
    <source>
        <dbReference type="Proteomes" id="UP001301388"/>
    </source>
</evidence>
<proteinExistence type="predicted"/>
<accession>A0ABU5TKJ9</accession>
<reference evidence="1 2" key="1">
    <citation type="submission" date="2023-12" db="EMBL/GenBank/DDBJ databases">
        <title>Baltic Sea Cyanobacteria.</title>
        <authorList>
            <person name="Delbaje E."/>
            <person name="Fewer D.P."/>
            <person name="Shishido T.K."/>
        </authorList>
    </citation>
    <scope>NUCLEOTIDE SEQUENCE [LARGE SCALE GENOMIC DNA]</scope>
    <source>
        <strain evidence="1 2">UHCC 0370</strain>
    </source>
</reference>
<dbReference type="RefSeq" id="WP_323262205.1">
    <property type="nucleotide sequence ID" value="NZ_JAYGIE010000078.1"/>
</dbReference>
<name>A0ABU5TKJ9_9CYAN</name>
<keyword evidence="2" id="KW-1185">Reference proteome</keyword>
<protein>
    <submittedName>
        <fullName evidence="1">Uncharacterized protein</fullName>
    </submittedName>
</protein>
<evidence type="ECO:0000313" key="1">
    <source>
        <dbReference type="EMBL" id="MEA5478801.1"/>
    </source>
</evidence>
<dbReference type="EMBL" id="JAYGIE010000078">
    <property type="protein sequence ID" value="MEA5478801.1"/>
    <property type="molecule type" value="Genomic_DNA"/>
</dbReference>
<gene>
    <name evidence="1" type="ORF">VB774_14330</name>
</gene>
<comment type="caution">
    <text evidence="1">The sequence shown here is derived from an EMBL/GenBank/DDBJ whole genome shotgun (WGS) entry which is preliminary data.</text>
</comment>
<sequence>MKFTCQDFQENYRDCTNCSEGKLVVAEENKRKYILQNPSKKKICKVRIDGCVIPSQSQRKCDYLMIVCESKSTNEQESDIYFIELKGRDLISAVEQLTQTIAYFQAEKYQFIGKVFARVVLSKVADPKSIEVDSRVIALRKLMKKLGGNFDYGSVQFEKDCI</sequence>
<dbReference type="Proteomes" id="UP001301388">
    <property type="component" value="Unassembled WGS sequence"/>
</dbReference>